<keyword evidence="2" id="KW-1185">Reference proteome</keyword>
<dbReference type="Proteomes" id="UP000242188">
    <property type="component" value="Unassembled WGS sequence"/>
</dbReference>
<gene>
    <name evidence="1" type="ORF">KP79_PYT22802</name>
</gene>
<evidence type="ECO:0000313" key="2">
    <source>
        <dbReference type="Proteomes" id="UP000242188"/>
    </source>
</evidence>
<protein>
    <submittedName>
        <fullName evidence="1">Uncharacterized protein</fullName>
    </submittedName>
</protein>
<evidence type="ECO:0000313" key="1">
    <source>
        <dbReference type="EMBL" id="OWF35273.1"/>
    </source>
</evidence>
<dbReference type="AlphaFoldDB" id="A0A210PFK0"/>
<organism evidence="1 2">
    <name type="scientific">Mizuhopecten yessoensis</name>
    <name type="common">Japanese scallop</name>
    <name type="synonym">Patinopecten yessoensis</name>
    <dbReference type="NCBI Taxonomy" id="6573"/>
    <lineage>
        <taxon>Eukaryota</taxon>
        <taxon>Metazoa</taxon>
        <taxon>Spiralia</taxon>
        <taxon>Lophotrochozoa</taxon>
        <taxon>Mollusca</taxon>
        <taxon>Bivalvia</taxon>
        <taxon>Autobranchia</taxon>
        <taxon>Pteriomorphia</taxon>
        <taxon>Pectinida</taxon>
        <taxon>Pectinoidea</taxon>
        <taxon>Pectinidae</taxon>
        <taxon>Mizuhopecten</taxon>
    </lineage>
</organism>
<comment type="caution">
    <text evidence="1">The sequence shown here is derived from an EMBL/GenBank/DDBJ whole genome shotgun (WGS) entry which is preliminary data.</text>
</comment>
<proteinExistence type="predicted"/>
<accession>A0A210PFK0</accession>
<name>A0A210PFK0_MIZYE</name>
<reference evidence="1 2" key="1">
    <citation type="journal article" date="2017" name="Nat. Ecol. Evol.">
        <title>Scallop genome provides insights into evolution of bilaterian karyotype and development.</title>
        <authorList>
            <person name="Wang S."/>
            <person name="Zhang J."/>
            <person name="Jiao W."/>
            <person name="Li J."/>
            <person name="Xun X."/>
            <person name="Sun Y."/>
            <person name="Guo X."/>
            <person name="Huan P."/>
            <person name="Dong B."/>
            <person name="Zhang L."/>
            <person name="Hu X."/>
            <person name="Sun X."/>
            <person name="Wang J."/>
            <person name="Zhao C."/>
            <person name="Wang Y."/>
            <person name="Wang D."/>
            <person name="Huang X."/>
            <person name="Wang R."/>
            <person name="Lv J."/>
            <person name="Li Y."/>
            <person name="Zhang Z."/>
            <person name="Liu B."/>
            <person name="Lu W."/>
            <person name="Hui Y."/>
            <person name="Liang J."/>
            <person name="Zhou Z."/>
            <person name="Hou R."/>
            <person name="Li X."/>
            <person name="Liu Y."/>
            <person name="Li H."/>
            <person name="Ning X."/>
            <person name="Lin Y."/>
            <person name="Zhao L."/>
            <person name="Xing Q."/>
            <person name="Dou J."/>
            <person name="Li Y."/>
            <person name="Mao J."/>
            <person name="Guo H."/>
            <person name="Dou H."/>
            <person name="Li T."/>
            <person name="Mu C."/>
            <person name="Jiang W."/>
            <person name="Fu Q."/>
            <person name="Fu X."/>
            <person name="Miao Y."/>
            <person name="Liu J."/>
            <person name="Yu Q."/>
            <person name="Li R."/>
            <person name="Liao H."/>
            <person name="Li X."/>
            <person name="Kong Y."/>
            <person name="Jiang Z."/>
            <person name="Chourrout D."/>
            <person name="Li R."/>
            <person name="Bao Z."/>
        </authorList>
    </citation>
    <scope>NUCLEOTIDE SEQUENCE [LARGE SCALE GENOMIC DNA]</scope>
    <source>
        <strain evidence="1 2">PY_sf001</strain>
    </source>
</reference>
<sequence>MTVNKLVSLVIVNFDERGSNRRTEQEKTYRGFLKYTREVFGGRRQPVTLASILSFTTGSEQEPVLGFAMKQTIDEFRASNDVCHVQYLCE</sequence>
<dbReference type="EMBL" id="NEDP02076734">
    <property type="protein sequence ID" value="OWF35273.1"/>
    <property type="molecule type" value="Genomic_DNA"/>
</dbReference>